<dbReference type="Proteomes" id="UP000078542">
    <property type="component" value="Unassembled WGS sequence"/>
</dbReference>
<evidence type="ECO:0000256" key="6">
    <source>
        <dbReference type="ARBA" id="ARBA00023242"/>
    </source>
</evidence>
<evidence type="ECO:0000313" key="9">
    <source>
        <dbReference type="Proteomes" id="UP000078542"/>
    </source>
</evidence>
<name>A0A195CQU1_9HYME</name>
<dbReference type="InterPro" id="IPR039924">
    <property type="entry name" value="ICln/Lot5/Saf5"/>
</dbReference>
<keyword evidence="5" id="KW-0963">Cytoplasm</keyword>
<dbReference type="GO" id="GO:0034715">
    <property type="term" value="C:pICln-Sm protein complex"/>
    <property type="evidence" value="ECO:0007669"/>
    <property type="project" value="InterPro"/>
</dbReference>
<dbReference type="InterPro" id="IPR003521">
    <property type="entry name" value="ICln"/>
</dbReference>
<evidence type="ECO:0000256" key="2">
    <source>
        <dbReference type="ARBA" id="ARBA00004496"/>
    </source>
</evidence>
<dbReference type="InterPro" id="IPR036397">
    <property type="entry name" value="RNaseH_sf"/>
</dbReference>
<dbReference type="GO" id="GO:0005886">
    <property type="term" value="C:plasma membrane"/>
    <property type="evidence" value="ECO:0007669"/>
    <property type="project" value="InterPro"/>
</dbReference>
<dbReference type="GO" id="GO:0006821">
    <property type="term" value="P:chloride transport"/>
    <property type="evidence" value="ECO:0007669"/>
    <property type="project" value="InterPro"/>
</dbReference>
<dbReference type="PRINTS" id="PR01348">
    <property type="entry name" value="ICLNCHANNEL"/>
</dbReference>
<dbReference type="Gene3D" id="3.30.420.10">
    <property type="entry name" value="Ribonuclease H-like superfamily/Ribonuclease H"/>
    <property type="match status" value="1"/>
</dbReference>
<dbReference type="PANTHER" id="PTHR21399:SF0">
    <property type="entry name" value="METHYLOSOME SUBUNIT PICLN"/>
    <property type="match status" value="1"/>
</dbReference>
<dbReference type="GO" id="GO:0034709">
    <property type="term" value="C:methylosome"/>
    <property type="evidence" value="ECO:0007669"/>
    <property type="project" value="InterPro"/>
</dbReference>
<comment type="subcellular location">
    <subcellularLocation>
        <location evidence="2">Cytoplasm</location>
    </subcellularLocation>
    <subcellularLocation>
        <location evidence="1">Nucleus</location>
    </subcellularLocation>
</comment>
<dbReference type="InterPro" id="IPR011993">
    <property type="entry name" value="PH-like_dom_sf"/>
</dbReference>
<dbReference type="Gene3D" id="2.30.29.30">
    <property type="entry name" value="Pleckstrin-homology domain (PH domain)/Phosphotyrosine-binding domain (PTB)"/>
    <property type="match status" value="1"/>
</dbReference>
<keyword evidence="6" id="KW-0539">Nucleus</keyword>
<reference evidence="8 9" key="1">
    <citation type="submission" date="2016-03" db="EMBL/GenBank/DDBJ databases">
        <title>Cyphomyrmex costatus WGS genome.</title>
        <authorList>
            <person name="Nygaard S."/>
            <person name="Hu H."/>
            <person name="Boomsma J."/>
            <person name="Zhang G."/>
        </authorList>
    </citation>
    <scope>NUCLEOTIDE SEQUENCE [LARGE SCALE GENOMIC DNA]</scope>
    <source>
        <strain evidence="8">MS0001</strain>
        <tissue evidence="8">Whole body</tissue>
    </source>
</reference>
<accession>A0A195CQU1</accession>
<dbReference type="GO" id="GO:0005681">
    <property type="term" value="C:spliceosomal complex"/>
    <property type="evidence" value="ECO:0007669"/>
    <property type="project" value="TreeGrafter"/>
</dbReference>
<dbReference type="AlphaFoldDB" id="A0A195CQU1"/>
<comment type="function">
    <text evidence="7">Involved in both the assembly of spliceosomal snRNPs and the methylation of Sm proteins. Chaperone that regulates the assembly of spliceosomal U1, U2, U4 and U5 small nuclear ribonucleoproteins (snRNPs), the building blocks of the spliceosome, and thereby plays an important role in the splicing of cellular pre-mRNAs. Most spliceosomal snRNPs contain a common set of Sm proteins SNRPB, SNRPD1, SNRPD2, SNRPD3, SNRPE, SNRPF and SNRPG that assemble in a heptameric protein ring on the Sm site of the small nuclear RNA to form the core snRNP (Sm core). In the cytosol, the Sm proteins SNRPD1, SNRPD2, SNRPE, SNRPF and SNRPG are trapped in an inactive 6S pICln-Sm complex by the chaperone CLNS1A that controls the assembly of the core snRNP. Dissociation by the SMN complex of CLNS1A from the trapped Sm proteins and their transfer to an SMN-Sm complex triggers the assembly of core snRNPs and their transport to the nucleus.</text>
</comment>
<comment type="similarity">
    <text evidence="3">Belongs to the pICln (TC 1.A.47) family.</text>
</comment>
<organism evidence="8 9">
    <name type="scientific">Cyphomyrmex costatus</name>
    <dbReference type="NCBI Taxonomy" id="456900"/>
    <lineage>
        <taxon>Eukaryota</taxon>
        <taxon>Metazoa</taxon>
        <taxon>Ecdysozoa</taxon>
        <taxon>Arthropoda</taxon>
        <taxon>Hexapoda</taxon>
        <taxon>Insecta</taxon>
        <taxon>Pterygota</taxon>
        <taxon>Neoptera</taxon>
        <taxon>Endopterygota</taxon>
        <taxon>Hymenoptera</taxon>
        <taxon>Apocrita</taxon>
        <taxon>Aculeata</taxon>
        <taxon>Formicoidea</taxon>
        <taxon>Formicidae</taxon>
        <taxon>Myrmicinae</taxon>
        <taxon>Cyphomyrmex</taxon>
    </lineage>
</organism>
<evidence type="ECO:0000313" key="8">
    <source>
        <dbReference type="EMBL" id="KYN03071.1"/>
    </source>
</evidence>
<keyword evidence="9" id="KW-1185">Reference proteome</keyword>
<dbReference type="GO" id="GO:0003676">
    <property type="term" value="F:nucleic acid binding"/>
    <property type="evidence" value="ECO:0007669"/>
    <property type="project" value="InterPro"/>
</dbReference>
<dbReference type="EMBL" id="KQ977394">
    <property type="protein sequence ID" value="KYN03071.1"/>
    <property type="molecule type" value="Genomic_DNA"/>
</dbReference>
<dbReference type="GO" id="GO:0045292">
    <property type="term" value="P:mRNA cis splicing, via spliceosome"/>
    <property type="evidence" value="ECO:0007669"/>
    <property type="project" value="TreeGrafter"/>
</dbReference>
<gene>
    <name evidence="8" type="ORF">ALC62_06166</name>
</gene>
<dbReference type="GO" id="GO:0006884">
    <property type="term" value="P:cell volume homeostasis"/>
    <property type="evidence" value="ECO:0007669"/>
    <property type="project" value="InterPro"/>
</dbReference>
<proteinExistence type="inferred from homology"/>
<sequence length="608" mass="69306">MVVLSSLLPPQEGIRHEEPNTTVYINDREVGKGTFYVTESVLSWVDNDTQQGFSLEYPHISLHAVSRDEQVHPRQCLYIMIDAKVDLPDMPLPLSENGSENDNDSVDPPITEMQFAPDNTNNLDLMFQAMSACQALHPDPQDSFSDEDIYEDAEEDYEGEYDEEVGAGDAPCILPTGCDGGFSFDDSRYPRYKLVGVAKGKGVTGANCARDRENKLSPVAASIEHLTDADRPRLCNCGAIFAFKVKSQVIMKSGDYARARGIEGQVMSERERERERERESAEVETCAASFRFSPRSLVHALYVVIDLIFLVEFRSVKTCIYDVGFESTDTHGRANLILWYNRFKEGKESVNDDALAGRSSTSRVHDLVKTDRRITTRMITEKLGLSNALSETICRDWFRRFKNNDFDRERPGQLKKLKNGELEALFREDSRQTLKEFLETLNISCCALGGIKSVSCTMSCCQIINECYRRQLLNLNRALKEKRPQYAKRHDKVVLLHDNTRPHVAPPVKEILKALGMSYLTRSIYQTLAPSDYHLFRSMQHGLSEQYFSYFEFGRTIPRLQHSYDVARHKEKNAPQGRRREISENKANLIREYPLRFNLGEFSSNSTA</sequence>
<evidence type="ECO:0000256" key="4">
    <source>
        <dbReference type="ARBA" id="ARBA00015653"/>
    </source>
</evidence>
<dbReference type="Pfam" id="PF03517">
    <property type="entry name" value="Voldacs"/>
    <property type="match status" value="1"/>
</dbReference>
<evidence type="ECO:0000256" key="7">
    <source>
        <dbReference type="ARBA" id="ARBA00045890"/>
    </source>
</evidence>
<dbReference type="STRING" id="456900.A0A195CQU1"/>
<evidence type="ECO:0000256" key="3">
    <source>
        <dbReference type="ARBA" id="ARBA00007054"/>
    </source>
</evidence>
<dbReference type="PANTHER" id="PTHR21399">
    <property type="entry name" value="CHLORIDE CONDUCTANCE REGULATORY PROTEIN ICLN"/>
    <property type="match status" value="1"/>
</dbReference>
<dbReference type="GO" id="GO:0005829">
    <property type="term" value="C:cytosol"/>
    <property type="evidence" value="ECO:0007669"/>
    <property type="project" value="InterPro"/>
</dbReference>
<protein>
    <recommendedName>
        <fullName evidence="4">Methylosome subunit pICln</fullName>
    </recommendedName>
</protein>
<dbReference type="GO" id="GO:0000387">
    <property type="term" value="P:spliceosomal snRNP assembly"/>
    <property type="evidence" value="ECO:0007669"/>
    <property type="project" value="InterPro"/>
</dbReference>
<evidence type="ECO:0000256" key="1">
    <source>
        <dbReference type="ARBA" id="ARBA00004123"/>
    </source>
</evidence>
<evidence type="ECO:0000256" key="5">
    <source>
        <dbReference type="ARBA" id="ARBA00022490"/>
    </source>
</evidence>